<organism evidence="3 4">
    <name type="scientific">Nocardioides nanhaiensis</name>
    <dbReference type="NCBI Taxonomy" id="1476871"/>
    <lineage>
        <taxon>Bacteria</taxon>
        <taxon>Bacillati</taxon>
        <taxon>Actinomycetota</taxon>
        <taxon>Actinomycetes</taxon>
        <taxon>Propionibacteriales</taxon>
        <taxon>Nocardioidaceae</taxon>
        <taxon>Nocardioides</taxon>
    </lineage>
</organism>
<keyword evidence="2" id="KW-1133">Transmembrane helix</keyword>
<evidence type="ECO:0008006" key="5">
    <source>
        <dbReference type="Google" id="ProtNLM"/>
    </source>
</evidence>
<keyword evidence="2" id="KW-0812">Transmembrane</keyword>
<reference evidence="4" key="1">
    <citation type="journal article" date="2019" name="Int. J. Syst. Evol. Microbiol.">
        <title>The Global Catalogue of Microorganisms (GCM) 10K type strain sequencing project: providing services to taxonomists for standard genome sequencing and annotation.</title>
        <authorList>
            <consortium name="The Broad Institute Genomics Platform"/>
            <consortium name="The Broad Institute Genome Sequencing Center for Infectious Disease"/>
            <person name="Wu L."/>
            <person name="Ma J."/>
        </authorList>
    </citation>
    <scope>NUCLEOTIDE SEQUENCE [LARGE SCALE GENOMIC DNA]</scope>
    <source>
        <strain evidence="4">JCM 18127</strain>
    </source>
</reference>
<feature type="transmembrane region" description="Helical" evidence="2">
    <location>
        <begin position="77"/>
        <end position="99"/>
    </location>
</feature>
<protein>
    <recommendedName>
        <fullName evidence="5">DUF4190 domain-containing protein</fullName>
    </recommendedName>
</protein>
<keyword evidence="4" id="KW-1185">Reference proteome</keyword>
<dbReference type="Proteomes" id="UP001500621">
    <property type="component" value="Unassembled WGS sequence"/>
</dbReference>
<evidence type="ECO:0000256" key="2">
    <source>
        <dbReference type="SAM" id="Phobius"/>
    </source>
</evidence>
<comment type="caution">
    <text evidence="3">The sequence shown here is derived from an EMBL/GenBank/DDBJ whole genome shotgun (WGS) entry which is preliminary data.</text>
</comment>
<gene>
    <name evidence="3" type="ORF">GCM10023226_09090</name>
</gene>
<proteinExistence type="predicted"/>
<feature type="compositionally biased region" description="Low complexity" evidence="1">
    <location>
        <begin position="33"/>
        <end position="56"/>
    </location>
</feature>
<name>A0ABP8VVU0_9ACTN</name>
<evidence type="ECO:0000313" key="4">
    <source>
        <dbReference type="Proteomes" id="UP001500621"/>
    </source>
</evidence>
<sequence>MSQPEDPGYRPYEPPAGGGSPEPTWPPQPAPGQPYGQYGQQYGQYGQYGQSPSGYPMSAASPYGPVTPPDHAQATTVLILGILGLVTCQLISPFAWAMGQRVVREIDRSGGRIGGRSAANAGRVCGIVGSVLLLLAALGTLAVLLLAVASA</sequence>
<dbReference type="EMBL" id="BAABIM010000001">
    <property type="protein sequence ID" value="GAA4674141.1"/>
    <property type="molecule type" value="Genomic_DNA"/>
</dbReference>
<feature type="transmembrane region" description="Helical" evidence="2">
    <location>
        <begin position="120"/>
        <end position="149"/>
    </location>
</feature>
<keyword evidence="2" id="KW-0472">Membrane</keyword>
<feature type="compositionally biased region" description="Pro residues" evidence="1">
    <location>
        <begin position="23"/>
        <end position="32"/>
    </location>
</feature>
<feature type="region of interest" description="Disordered" evidence="1">
    <location>
        <begin position="1"/>
        <end position="67"/>
    </location>
</feature>
<evidence type="ECO:0000313" key="3">
    <source>
        <dbReference type="EMBL" id="GAA4674141.1"/>
    </source>
</evidence>
<dbReference type="RefSeq" id="WP_345263080.1">
    <property type="nucleotide sequence ID" value="NZ_BAABIM010000001.1"/>
</dbReference>
<accession>A0ABP8VVU0</accession>
<evidence type="ECO:0000256" key="1">
    <source>
        <dbReference type="SAM" id="MobiDB-lite"/>
    </source>
</evidence>